<dbReference type="PROSITE" id="PS00105">
    <property type="entry name" value="AA_TRANSFER_CLASS_1"/>
    <property type="match status" value="1"/>
</dbReference>
<feature type="domain" description="Aminotransferase class I/classII large" evidence="4">
    <location>
        <begin position="127"/>
        <end position="310"/>
    </location>
</feature>
<name>A0A7W6PVQ9_9SPHN</name>
<evidence type="ECO:0000259" key="4">
    <source>
        <dbReference type="Pfam" id="PF00155"/>
    </source>
</evidence>
<sequence length="327" mass="35002">MTARWTWHGGGVAAASAHFGGAPESWLDLSTGINPHAWPGAAEQAIDWRVLPDEQGLRALEQAAADHFGVAADHVCALPGTEVGLRLVGTLLDGSVRHASPAYRTHGAMVPGAAPVDIDRLGDADGQTLILANPNNPDGRFHDAADLVALLDRRGPDGWLVVDEAFADGHPGISLAPFVADDRRLMLLRSFGKFFGLAGLRLGFLVAPRAIIARVRERLGAWPVSAAAIAIGTAAYRDSGWIEAMRDQLQREAQALDALLVHYGYQPMGQSPLFRLIETADAMALFERLAGQAILTRPFEAQPNWLRIGLPADAIGLARLKQALRHG</sequence>
<protein>
    <recommendedName>
        <fullName evidence="3">Aminotransferase</fullName>
        <ecNumber evidence="3">2.6.1.-</ecNumber>
    </recommendedName>
</protein>
<dbReference type="PANTHER" id="PTHR42885">
    <property type="entry name" value="HISTIDINOL-PHOSPHATE AMINOTRANSFERASE-RELATED"/>
    <property type="match status" value="1"/>
</dbReference>
<comment type="caution">
    <text evidence="5">The sequence shown here is derived from an EMBL/GenBank/DDBJ whole genome shotgun (WGS) entry which is preliminary data.</text>
</comment>
<organism evidence="5 6">
    <name type="scientific">Sphingobium scionense</name>
    <dbReference type="NCBI Taxonomy" id="1404341"/>
    <lineage>
        <taxon>Bacteria</taxon>
        <taxon>Pseudomonadati</taxon>
        <taxon>Pseudomonadota</taxon>
        <taxon>Alphaproteobacteria</taxon>
        <taxon>Sphingomonadales</taxon>
        <taxon>Sphingomonadaceae</taxon>
        <taxon>Sphingobium</taxon>
    </lineage>
</organism>
<dbReference type="InterPro" id="IPR015424">
    <property type="entry name" value="PyrdxlP-dep_Trfase"/>
</dbReference>
<dbReference type="SUPFAM" id="SSF53383">
    <property type="entry name" value="PLP-dependent transferases"/>
    <property type="match status" value="1"/>
</dbReference>
<reference evidence="5 6" key="1">
    <citation type="submission" date="2020-08" db="EMBL/GenBank/DDBJ databases">
        <title>Genomic Encyclopedia of Type Strains, Phase IV (KMG-IV): sequencing the most valuable type-strain genomes for metagenomic binning, comparative biology and taxonomic classification.</title>
        <authorList>
            <person name="Goeker M."/>
        </authorList>
    </citation>
    <scope>NUCLEOTIDE SEQUENCE [LARGE SCALE GENOMIC DNA]</scope>
    <source>
        <strain evidence="5 6">DSM 19371</strain>
    </source>
</reference>
<dbReference type="InterPro" id="IPR004839">
    <property type="entry name" value="Aminotransferase_I/II_large"/>
</dbReference>
<comment type="similarity">
    <text evidence="3">Belongs to the class-I pyridoxal-phosphate-dependent aminotransferase family.</text>
</comment>
<keyword evidence="2" id="KW-0663">Pyridoxal phosphate</keyword>
<evidence type="ECO:0000256" key="2">
    <source>
        <dbReference type="ARBA" id="ARBA00022898"/>
    </source>
</evidence>
<evidence type="ECO:0000256" key="1">
    <source>
        <dbReference type="ARBA" id="ARBA00001933"/>
    </source>
</evidence>
<comment type="cofactor">
    <cofactor evidence="1 3">
        <name>pyridoxal 5'-phosphate</name>
        <dbReference type="ChEBI" id="CHEBI:597326"/>
    </cofactor>
</comment>
<dbReference type="AlphaFoldDB" id="A0A7W6PVQ9"/>
<dbReference type="RefSeq" id="WP_188082683.1">
    <property type="nucleotide sequence ID" value="NZ_JACIEU010000010.1"/>
</dbReference>
<dbReference type="InterPro" id="IPR004838">
    <property type="entry name" value="NHTrfase_class1_PyrdxlP-BS"/>
</dbReference>
<dbReference type="PANTHER" id="PTHR42885:SF1">
    <property type="entry name" value="THREONINE-PHOSPHATE DECARBOXYLASE"/>
    <property type="match status" value="1"/>
</dbReference>
<evidence type="ECO:0000256" key="3">
    <source>
        <dbReference type="RuleBase" id="RU000481"/>
    </source>
</evidence>
<proteinExistence type="inferred from homology"/>
<evidence type="ECO:0000313" key="5">
    <source>
        <dbReference type="EMBL" id="MBB4149038.1"/>
    </source>
</evidence>
<keyword evidence="3" id="KW-0808">Transferase</keyword>
<dbReference type="Gene3D" id="3.40.640.10">
    <property type="entry name" value="Type I PLP-dependent aspartate aminotransferase-like (Major domain)"/>
    <property type="match status" value="1"/>
</dbReference>
<dbReference type="InterPro" id="IPR015422">
    <property type="entry name" value="PyrdxlP-dep_Trfase_small"/>
</dbReference>
<accession>A0A7W6PVQ9</accession>
<dbReference type="GO" id="GO:0030170">
    <property type="term" value="F:pyridoxal phosphate binding"/>
    <property type="evidence" value="ECO:0007669"/>
    <property type="project" value="InterPro"/>
</dbReference>
<dbReference type="GO" id="GO:0008483">
    <property type="term" value="F:transaminase activity"/>
    <property type="evidence" value="ECO:0007669"/>
    <property type="project" value="UniProtKB-KW"/>
</dbReference>
<dbReference type="CDD" id="cd00609">
    <property type="entry name" value="AAT_like"/>
    <property type="match status" value="1"/>
</dbReference>
<dbReference type="Gene3D" id="3.90.1150.10">
    <property type="entry name" value="Aspartate Aminotransferase, domain 1"/>
    <property type="match status" value="1"/>
</dbReference>
<dbReference type="EC" id="2.6.1.-" evidence="3"/>
<dbReference type="InterPro" id="IPR015421">
    <property type="entry name" value="PyrdxlP-dep_Trfase_major"/>
</dbReference>
<gene>
    <name evidence="5" type="ORF">GGQ90_002823</name>
</gene>
<dbReference type="EMBL" id="JACIEU010000010">
    <property type="protein sequence ID" value="MBB4149038.1"/>
    <property type="molecule type" value="Genomic_DNA"/>
</dbReference>
<keyword evidence="6" id="KW-1185">Reference proteome</keyword>
<dbReference type="Pfam" id="PF00155">
    <property type="entry name" value="Aminotran_1_2"/>
    <property type="match status" value="1"/>
</dbReference>
<evidence type="ECO:0000313" key="6">
    <source>
        <dbReference type="Proteomes" id="UP000590524"/>
    </source>
</evidence>
<dbReference type="Proteomes" id="UP000590524">
    <property type="component" value="Unassembled WGS sequence"/>
</dbReference>
<keyword evidence="3" id="KW-0032">Aminotransferase</keyword>